<gene>
    <name evidence="1" type="ORF">EDD66_101398</name>
</gene>
<proteinExistence type="predicted"/>
<dbReference type="OrthoDB" id="2872187at2"/>
<keyword evidence="2" id="KW-1185">Reference proteome</keyword>
<dbReference type="AlphaFoldDB" id="A0A3N1XYV9"/>
<reference evidence="1 2" key="1">
    <citation type="submission" date="2018-11" db="EMBL/GenBank/DDBJ databases">
        <title>Genomic Encyclopedia of Type Strains, Phase IV (KMG-IV): sequencing the most valuable type-strain genomes for metagenomic binning, comparative biology and taxonomic classification.</title>
        <authorList>
            <person name="Goeker M."/>
        </authorList>
    </citation>
    <scope>NUCLEOTIDE SEQUENCE [LARGE SCALE GENOMIC DNA]</scope>
    <source>
        <strain evidence="1 2">DSM 26537</strain>
    </source>
</reference>
<accession>A0A3N1XYV9</accession>
<name>A0A3N1XYV9_9FIRM</name>
<sequence>MINKITGEIKINEHLIFSPMMTFEDFKETPFYNNQDGIRVIQLSDRQYIDGNEYYVSFFFRDDMIYALTLICANVTISEENEMERKELHDKILIDSNIESGKEYSWGRVTSEYDARSNSSEIVITYKR</sequence>
<dbReference type="RefSeq" id="WP_123607869.1">
    <property type="nucleotide sequence ID" value="NZ_RJVG01000001.1"/>
</dbReference>
<comment type="caution">
    <text evidence="1">The sequence shown here is derived from an EMBL/GenBank/DDBJ whole genome shotgun (WGS) entry which is preliminary data.</text>
</comment>
<protein>
    <submittedName>
        <fullName evidence="1">Uncharacterized protein</fullName>
    </submittedName>
</protein>
<evidence type="ECO:0000313" key="1">
    <source>
        <dbReference type="EMBL" id="ROR31780.1"/>
    </source>
</evidence>
<evidence type="ECO:0000313" key="2">
    <source>
        <dbReference type="Proteomes" id="UP000273083"/>
    </source>
</evidence>
<dbReference type="Proteomes" id="UP000273083">
    <property type="component" value="Unassembled WGS sequence"/>
</dbReference>
<dbReference type="EMBL" id="RJVG01000001">
    <property type="protein sequence ID" value="ROR31780.1"/>
    <property type="molecule type" value="Genomic_DNA"/>
</dbReference>
<organism evidence="1 2">
    <name type="scientific">Mobilisporobacter senegalensis</name>
    <dbReference type="NCBI Taxonomy" id="1329262"/>
    <lineage>
        <taxon>Bacteria</taxon>
        <taxon>Bacillati</taxon>
        <taxon>Bacillota</taxon>
        <taxon>Clostridia</taxon>
        <taxon>Lachnospirales</taxon>
        <taxon>Lachnospiraceae</taxon>
        <taxon>Mobilisporobacter</taxon>
    </lineage>
</organism>